<dbReference type="Proteomes" id="UP000233458">
    <property type="component" value="Chromosome"/>
</dbReference>
<dbReference type="RefSeq" id="WP_101283853.1">
    <property type="nucleotide sequence ID" value="NZ_CP024199.1"/>
</dbReference>
<dbReference type="Pfam" id="PF01986">
    <property type="entry name" value="DUF123"/>
    <property type="match status" value="1"/>
</dbReference>
<organism evidence="1 2">
    <name type="scientific">Thalassospira marina</name>
    <dbReference type="NCBI Taxonomy" id="2048283"/>
    <lineage>
        <taxon>Bacteria</taxon>
        <taxon>Pseudomonadati</taxon>
        <taxon>Pseudomonadota</taxon>
        <taxon>Alphaproteobacteria</taxon>
        <taxon>Rhodospirillales</taxon>
        <taxon>Thalassospiraceae</taxon>
        <taxon>Thalassospira</taxon>
    </lineage>
</organism>
<proteinExistence type="predicted"/>
<name>A0ABN5FB25_9PROT</name>
<dbReference type="EMBL" id="CP024199">
    <property type="protein sequence ID" value="AUG51957.1"/>
    <property type="molecule type" value="Genomic_DNA"/>
</dbReference>
<evidence type="ECO:0008006" key="3">
    <source>
        <dbReference type="Google" id="ProtNLM"/>
    </source>
</evidence>
<dbReference type="PANTHER" id="PTHR37460:SF1">
    <property type="entry name" value="ENDONUCLEASE III"/>
    <property type="match status" value="1"/>
</dbReference>
<evidence type="ECO:0000313" key="1">
    <source>
        <dbReference type="EMBL" id="AUG51957.1"/>
    </source>
</evidence>
<gene>
    <name evidence="1" type="ORF">CSC3H3_03915</name>
</gene>
<dbReference type="PANTHER" id="PTHR37460">
    <property type="entry name" value="ENDONUCLEASE III"/>
    <property type="match status" value="1"/>
</dbReference>
<protein>
    <recommendedName>
        <fullName evidence="3">Endonuclease III</fullName>
    </recommendedName>
</protein>
<dbReference type="InterPro" id="IPR002837">
    <property type="entry name" value="DUF123"/>
</dbReference>
<evidence type="ECO:0000313" key="2">
    <source>
        <dbReference type="Proteomes" id="UP000233458"/>
    </source>
</evidence>
<dbReference type="CDD" id="cd10441">
    <property type="entry name" value="GIY-YIG_COG1833"/>
    <property type="match status" value="1"/>
</dbReference>
<sequence>MTLLLADISDHTLRLLPRAAGAYILAIAARQPVILTQRQFAHQCLVPGMYFYCGSARGPGGIAARVKRHCATSKKPHWHVDALTTLPTGQVAACLAIEGGDECRLRAHLCDDFGLIAPIAGFGSSDCQDCPAHLLAVAGGEGAALAMLKALQASLDQTLSGRQGLPV</sequence>
<keyword evidence="2" id="KW-1185">Reference proteome</keyword>
<accession>A0ABN5FB25</accession>
<reference evidence="1 2" key="1">
    <citation type="submission" date="2017-10" db="EMBL/GenBank/DDBJ databases">
        <title>Biodiversity and function of Thalassospira species in the particle-attached aromatic-hydrocarbon-degrading consortia from the surface seawater of the China South Sea.</title>
        <authorList>
            <person name="Dong C."/>
            <person name="Liu R."/>
            <person name="Shao Z."/>
        </authorList>
    </citation>
    <scope>NUCLEOTIDE SEQUENCE [LARGE SCALE GENOMIC DNA]</scope>
    <source>
        <strain evidence="1 2">CSC3H3</strain>
    </source>
</reference>